<dbReference type="Proteomes" id="UP000717696">
    <property type="component" value="Unassembled WGS sequence"/>
</dbReference>
<evidence type="ECO:0000313" key="1">
    <source>
        <dbReference type="EMBL" id="KAH7131618.1"/>
    </source>
</evidence>
<evidence type="ECO:0000313" key="2">
    <source>
        <dbReference type="Proteomes" id="UP000717696"/>
    </source>
</evidence>
<comment type="caution">
    <text evidence="1">The sequence shown here is derived from an EMBL/GenBank/DDBJ whole genome shotgun (WGS) entry which is preliminary data.</text>
</comment>
<dbReference type="OrthoDB" id="5342184at2759"/>
<proteinExistence type="predicted"/>
<keyword evidence="2" id="KW-1185">Reference proteome</keyword>
<accession>A0A9P9E643</accession>
<dbReference type="InterPro" id="IPR021986">
    <property type="entry name" value="Spherulin4"/>
</dbReference>
<dbReference type="PANTHER" id="PTHR35040:SF9">
    <property type="entry name" value="4-LIKE CELL SURFACE PROTEIN, PUTATIVE (AFU_ORTHOLOGUE AFUA_4G14080)-RELATED"/>
    <property type="match status" value="1"/>
</dbReference>
<dbReference type="EMBL" id="JAGMUU010000019">
    <property type="protein sequence ID" value="KAH7131618.1"/>
    <property type="molecule type" value="Genomic_DNA"/>
</dbReference>
<dbReference type="Pfam" id="PF12138">
    <property type="entry name" value="Spherulin4"/>
    <property type="match status" value="1"/>
</dbReference>
<gene>
    <name evidence="1" type="ORF">B0J13DRAFT_626686</name>
</gene>
<dbReference type="PANTHER" id="PTHR35040">
    <property type="match status" value="1"/>
</dbReference>
<organism evidence="1 2">
    <name type="scientific">Dactylonectria estremocensis</name>
    <dbReference type="NCBI Taxonomy" id="1079267"/>
    <lineage>
        <taxon>Eukaryota</taxon>
        <taxon>Fungi</taxon>
        <taxon>Dikarya</taxon>
        <taxon>Ascomycota</taxon>
        <taxon>Pezizomycotina</taxon>
        <taxon>Sordariomycetes</taxon>
        <taxon>Hypocreomycetidae</taxon>
        <taxon>Hypocreales</taxon>
        <taxon>Nectriaceae</taxon>
        <taxon>Dactylonectria</taxon>
    </lineage>
</organism>
<dbReference type="AlphaFoldDB" id="A0A9P9E643"/>
<name>A0A9P9E643_9HYPO</name>
<sequence>MRFSVTASLLLGQAISALDTGIILPLYLYPSNGAAAWLPAFDAIRLDLNTPWLVILNPSNGPGSTGKPGNNDPNYIAGTSQLNNYYPKVTTIGYVYTSYAKMPLSKLKATITTWSKWATYSKANIAVHGIFFDECSSANFDYLKQAIAFARGAFGNSITTVCNFGAKAGAKFYTICDVVVAFESCLNCPDGPPYMDQATLSNSIPSGYMTQGAVILNRFTGKSADGRMANEALINAYVQTMKQNGLGWFYFASTGYDSITAPVASVGADAAALAA</sequence>
<protein>
    <submittedName>
        <fullName evidence="1">Spherulation-specific family 4-domain-containing protein</fullName>
    </submittedName>
</protein>
<reference evidence="1" key="1">
    <citation type="journal article" date="2021" name="Nat. Commun.">
        <title>Genetic determinants of endophytism in the Arabidopsis root mycobiome.</title>
        <authorList>
            <person name="Mesny F."/>
            <person name="Miyauchi S."/>
            <person name="Thiergart T."/>
            <person name="Pickel B."/>
            <person name="Atanasova L."/>
            <person name="Karlsson M."/>
            <person name="Huettel B."/>
            <person name="Barry K.W."/>
            <person name="Haridas S."/>
            <person name="Chen C."/>
            <person name="Bauer D."/>
            <person name="Andreopoulos W."/>
            <person name="Pangilinan J."/>
            <person name="LaButti K."/>
            <person name="Riley R."/>
            <person name="Lipzen A."/>
            <person name="Clum A."/>
            <person name="Drula E."/>
            <person name="Henrissat B."/>
            <person name="Kohler A."/>
            <person name="Grigoriev I.V."/>
            <person name="Martin F.M."/>
            <person name="Hacquard S."/>
        </authorList>
    </citation>
    <scope>NUCLEOTIDE SEQUENCE</scope>
    <source>
        <strain evidence="1">MPI-CAGE-AT-0021</strain>
    </source>
</reference>